<keyword evidence="4" id="KW-1185">Reference proteome</keyword>
<name>A0A5C5V3E5_9BACT</name>
<organism evidence="3 4">
    <name type="scientific">Posidoniimonas corsicana</name>
    <dbReference type="NCBI Taxonomy" id="1938618"/>
    <lineage>
        <taxon>Bacteria</taxon>
        <taxon>Pseudomonadati</taxon>
        <taxon>Planctomycetota</taxon>
        <taxon>Planctomycetia</taxon>
        <taxon>Pirellulales</taxon>
        <taxon>Lacipirellulaceae</taxon>
        <taxon>Posidoniimonas</taxon>
    </lineage>
</organism>
<dbReference type="Gene3D" id="1.10.1780.10">
    <property type="entry name" value="Clp, N-terminal domain"/>
    <property type="match status" value="1"/>
</dbReference>
<dbReference type="PANTHER" id="PTHR47016">
    <property type="entry name" value="ATP-DEPENDENT CLP PROTEASE ATP-BINDING SUBUNIT CLPT1, CHLOROPLASTIC"/>
    <property type="match status" value="1"/>
</dbReference>
<dbReference type="PANTHER" id="PTHR47016:SF5">
    <property type="entry name" value="CLP DOMAIN SUPERFAMILY PROTEIN"/>
    <property type="match status" value="1"/>
</dbReference>
<dbReference type="InterPro" id="IPR004176">
    <property type="entry name" value="Clp_R_N"/>
</dbReference>
<dbReference type="Proteomes" id="UP000316714">
    <property type="component" value="Unassembled WGS sequence"/>
</dbReference>
<dbReference type="Pfam" id="PF02861">
    <property type="entry name" value="Clp_N"/>
    <property type="match status" value="1"/>
</dbReference>
<dbReference type="InterPro" id="IPR036628">
    <property type="entry name" value="Clp_N_dom_sf"/>
</dbReference>
<dbReference type="InterPro" id="IPR044217">
    <property type="entry name" value="CLPT1/2"/>
</dbReference>
<sequence>MVVLPFSEPARKTMRYASQEALRLKHEYIGTEHILLGLIREESGVTPDMLNKVGRDLGKVQAEVENWVLAGAEEVTKCRLPRTQRADKVLNYADKEAQSSGCDFVEAEHILLGLLREPHGVAHCVLVGLGLSVDNVRDEVATILRNRR</sequence>
<evidence type="ECO:0000256" key="1">
    <source>
        <dbReference type="PROSITE-ProRule" id="PRU01251"/>
    </source>
</evidence>
<dbReference type="PROSITE" id="PS51903">
    <property type="entry name" value="CLP_R"/>
    <property type="match status" value="1"/>
</dbReference>
<evidence type="ECO:0000313" key="3">
    <source>
        <dbReference type="EMBL" id="TWT32245.1"/>
    </source>
</evidence>
<gene>
    <name evidence="3" type="primary">clpC_2</name>
    <name evidence="3" type="ORF">KOR34_40070</name>
</gene>
<dbReference type="EMBL" id="SIHJ01000003">
    <property type="protein sequence ID" value="TWT32245.1"/>
    <property type="molecule type" value="Genomic_DNA"/>
</dbReference>
<dbReference type="SUPFAM" id="SSF81923">
    <property type="entry name" value="Double Clp-N motif"/>
    <property type="match status" value="1"/>
</dbReference>
<comment type="caution">
    <text evidence="3">The sequence shown here is derived from an EMBL/GenBank/DDBJ whole genome shotgun (WGS) entry which is preliminary data.</text>
</comment>
<proteinExistence type="predicted"/>
<dbReference type="OrthoDB" id="288174at2"/>
<protein>
    <submittedName>
        <fullName evidence="3">Negative regulator of genetic competence ClpC/MecB</fullName>
    </submittedName>
</protein>
<evidence type="ECO:0000259" key="2">
    <source>
        <dbReference type="PROSITE" id="PS51903"/>
    </source>
</evidence>
<keyword evidence="1" id="KW-0677">Repeat</keyword>
<evidence type="ECO:0000313" key="4">
    <source>
        <dbReference type="Proteomes" id="UP000316714"/>
    </source>
</evidence>
<accession>A0A5C5V3E5</accession>
<reference evidence="3 4" key="1">
    <citation type="submission" date="2019-02" db="EMBL/GenBank/DDBJ databases">
        <title>Deep-cultivation of Planctomycetes and their phenomic and genomic characterization uncovers novel biology.</title>
        <authorList>
            <person name="Wiegand S."/>
            <person name="Jogler M."/>
            <person name="Boedeker C."/>
            <person name="Pinto D."/>
            <person name="Vollmers J."/>
            <person name="Rivas-Marin E."/>
            <person name="Kohn T."/>
            <person name="Peeters S.H."/>
            <person name="Heuer A."/>
            <person name="Rast P."/>
            <person name="Oberbeckmann S."/>
            <person name="Bunk B."/>
            <person name="Jeske O."/>
            <person name="Meyerdierks A."/>
            <person name="Storesund J.E."/>
            <person name="Kallscheuer N."/>
            <person name="Luecker S."/>
            <person name="Lage O.M."/>
            <person name="Pohl T."/>
            <person name="Merkel B.J."/>
            <person name="Hornburger P."/>
            <person name="Mueller R.-W."/>
            <person name="Bruemmer F."/>
            <person name="Labrenz M."/>
            <person name="Spormann A.M."/>
            <person name="Op Den Camp H."/>
            <person name="Overmann J."/>
            <person name="Amann R."/>
            <person name="Jetten M.S.M."/>
            <person name="Mascher T."/>
            <person name="Medema M.H."/>
            <person name="Devos D.P."/>
            <person name="Kaster A.-K."/>
            <person name="Ovreas L."/>
            <person name="Rohde M."/>
            <person name="Galperin M.Y."/>
            <person name="Jogler C."/>
        </authorList>
    </citation>
    <scope>NUCLEOTIDE SEQUENCE [LARGE SCALE GENOMIC DNA]</scope>
    <source>
        <strain evidence="3 4">KOR34</strain>
    </source>
</reference>
<feature type="domain" description="Clp R" evidence="2">
    <location>
        <begin position="1"/>
        <end position="146"/>
    </location>
</feature>
<dbReference type="AlphaFoldDB" id="A0A5C5V3E5"/>